<protein>
    <submittedName>
        <fullName evidence="1">Adenosylhomocysteinase</fullName>
    </submittedName>
</protein>
<organism evidence="1">
    <name type="scientific">Tanacetum cinerariifolium</name>
    <name type="common">Dalmatian daisy</name>
    <name type="synonym">Chrysanthemum cinerariifolium</name>
    <dbReference type="NCBI Taxonomy" id="118510"/>
    <lineage>
        <taxon>Eukaryota</taxon>
        <taxon>Viridiplantae</taxon>
        <taxon>Streptophyta</taxon>
        <taxon>Embryophyta</taxon>
        <taxon>Tracheophyta</taxon>
        <taxon>Spermatophyta</taxon>
        <taxon>Magnoliopsida</taxon>
        <taxon>eudicotyledons</taxon>
        <taxon>Gunneridae</taxon>
        <taxon>Pentapetalae</taxon>
        <taxon>asterids</taxon>
        <taxon>campanulids</taxon>
        <taxon>Asterales</taxon>
        <taxon>Asteraceae</taxon>
        <taxon>Asteroideae</taxon>
        <taxon>Anthemideae</taxon>
        <taxon>Anthemidinae</taxon>
        <taxon>Tanacetum</taxon>
    </lineage>
</organism>
<sequence>MILDDGGDATLLLHLGVRAEKDIAVLDKPGSEEEICLFNAIKGRLAVDPQ</sequence>
<dbReference type="SUPFAM" id="SSF52283">
    <property type="entry name" value="Formate/glycerate dehydrogenase catalytic domain-like"/>
    <property type="match status" value="1"/>
</dbReference>
<dbReference type="InterPro" id="IPR042172">
    <property type="entry name" value="Adenosylhomocyst_ase-like_sf"/>
</dbReference>
<dbReference type="EMBL" id="BKCJ011822504">
    <property type="protein sequence ID" value="GFD55846.1"/>
    <property type="molecule type" value="Genomic_DNA"/>
</dbReference>
<name>A0A699XDC1_TANCI</name>
<dbReference type="InterPro" id="IPR000043">
    <property type="entry name" value="Adenosylhomocysteinase-like"/>
</dbReference>
<reference evidence="1" key="1">
    <citation type="journal article" date="2019" name="Sci. Rep.">
        <title>Draft genome of Tanacetum cinerariifolium, the natural source of mosquito coil.</title>
        <authorList>
            <person name="Yamashiro T."/>
            <person name="Shiraishi A."/>
            <person name="Satake H."/>
            <person name="Nakayama K."/>
        </authorList>
    </citation>
    <scope>NUCLEOTIDE SEQUENCE</scope>
</reference>
<dbReference type="Gene3D" id="3.40.50.1480">
    <property type="entry name" value="Adenosylhomocysteinase-like"/>
    <property type="match status" value="1"/>
</dbReference>
<gene>
    <name evidence="1" type="ORF">Tci_927815</name>
</gene>
<accession>A0A699XDC1</accession>
<comment type="caution">
    <text evidence="1">The sequence shown here is derived from an EMBL/GenBank/DDBJ whole genome shotgun (WGS) entry which is preliminary data.</text>
</comment>
<evidence type="ECO:0000313" key="1">
    <source>
        <dbReference type="EMBL" id="GFD55846.1"/>
    </source>
</evidence>
<dbReference type="Pfam" id="PF05221">
    <property type="entry name" value="AdoHcyase"/>
    <property type="match status" value="1"/>
</dbReference>
<proteinExistence type="predicted"/>
<feature type="non-terminal residue" evidence="1">
    <location>
        <position position="50"/>
    </location>
</feature>
<dbReference type="AlphaFoldDB" id="A0A699XDC1"/>